<dbReference type="EMBL" id="CAJNOR010002877">
    <property type="protein sequence ID" value="CAF1351708.1"/>
    <property type="molecule type" value="Genomic_DNA"/>
</dbReference>
<evidence type="ECO:0000313" key="2">
    <source>
        <dbReference type="Proteomes" id="UP000663828"/>
    </source>
</evidence>
<name>A0A815HHX4_ADIRI</name>
<organism evidence="1 2">
    <name type="scientific">Adineta ricciae</name>
    <name type="common">Rotifer</name>
    <dbReference type="NCBI Taxonomy" id="249248"/>
    <lineage>
        <taxon>Eukaryota</taxon>
        <taxon>Metazoa</taxon>
        <taxon>Spiralia</taxon>
        <taxon>Gnathifera</taxon>
        <taxon>Rotifera</taxon>
        <taxon>Eurotatoria</taxon>
        <taxon>Bdelloidea</taxon>
        <taxon>Adinetida</taxon>
        <taxon>Adinetidae</taxon>
        <taxon>Adineta</taxon>
    </lineage>
</organism>
<dbReference type="AlphaFoldDB" id="A0A815HHX4"/>
<gene>
    <name evidence="1" type="ORF">XAT740_LOCUS31517</name>
</gene>
<protein>
    <submittedName>
        <fullName evidence="1">Uncharacterized protein</fullName>
    </submittedName>
</protein>
<comment type="caution">
    <text evidence="1">The sequence shown here is derived from an EMBL/GenBank/DDBJ whole genome shotgun (WGS) entry which is preliminary data.</text>
</comment>
<keyword evidence="2" id="KW-1185">Reference proteome</keyword>
<accession>A0A815HHX4</accession>
<reference evidence="1" key="1">
    <citation type="submission" date="2021-02" db="EMBL/GenBank/DDBJ databases">
        <authorList>
            <person name="Nowell W R."/>
        </authorList>
    </citation>
    <scope>NUCLEOTIDE SEQUENCE</scope>
</reference>
<proteinExistence type="predicted"/>
<dbReference type="Proteomes" id="UP000663828">
    <property type="component" value="Unassembled WGS sequence"/>
</dbReference>
<evidence type="ECO:0000313" key="1">
    <source>
        <dbReference type="EMBL" id="CAF1351708.1"/>
    </source>
</evidence>
<sequence length="262" mass="30217">MTANSRLQITCECGKTVQKRNYGQHCSSKHHMRFISENKIVEAEVNQSNDVIFDLTSYLRENDLRSNRSHVRAIVQRYAHTDPYTKKKFTLMDDESISKQFHIDHIHEAQILACAIRRTREFLPQNTYILSLHPLRRMFNDAPNLTITEAAINVSKGQAIRYFLGQYETKTDITLLGALVQTANGKERLIAHLARNITALINETSASMSESIRSIRQDNGHVTGTYQYEHIANEFDTIIDRMKLDWTESVKLRNGKIYQACK</sequence>